<evidence type="ECO:0000313" key="2">
    <source>
        <dbReference type="Proteomes" id="UP001425155"/>
    </source>
</evidence>
<dbReference type="PROSITE" id="PS51257">
    <property type="entry name" value="PROKAR_LIPOPROTEIN"/>
    <property type="match status" value="1"/>
</dbReference>
<protein>
    <recommendedName>
        <fullName evidence="3">Alpha/beta hydrolase</fullName>
    </recommendedName>
</protein>
<keyword evidence="2" id="KW-1185">Reference proteome</keyword>
<dbReference type="RefSeq" id="WP_342115057.1">
    <property type="nucleotide sequence ID" value="NZ_JBCAUN010000002.1"/>
</dbReference>
<comment type="caution">
    <text evidence="1">The sequence shown here is derived from an EMBL/GenBank/DDBJ whole genome shotgun (WGS) entry which is preliminary data.</text>
</comment>
<evidence type="ECO:0008006" key="3">
    <source>
        <dbReference type="Google" id="ProtNLM"/>
    </source>
</evidence>
<gene>
    <name evidence="1" type="ORF">WJX64_13960</name>
</gene>
<dbReference type="Proteomes" id="UP001425155">
    <property type="component" value="Unassembled WGS sequence"/>
</dbReference>
<reference evidence="1 2" key="1">
    <citation type="submission" date="2024-03" db="EMBL/GenBank/DDBJ databases">
        <title>YIM 134122 draft genome.</title>
        <authorList>
            <person name="Zuo S."/>
            <person name="Xiong L."/>
        </authorList>
    </citation>
    <scope>NUCLEOTIDE SEQUENCE [LARGE SCALE GENOMIC DNA]</scope>
    <source>
        <strain evidence="1 2">YIM 134122</strain>
    </source>
</reference>
<dbReference type="InterPro" id="IPR029058">
    <property type="entry name" value="AB_hydrolase_fold"/>
</dbReference>
<dbReference type="EMBL" id="JBCLVG010000002">
    <property type="protein sequence ID" value="MEN1947659.1"/>
    <property type="molecule type" value="Genomic_DNA"/>
</dbReference>
<accession>A0ABU9W9X3</accession>
<sequence>MAGRVGRVPVARFSRRRTKRVALTMAVTVVALTACFGTPTTTPTTRAMEAVPTGLERFYTQVPEWTDCEAGADCATASVPLDYSDPSGEAISIALIRHHATGKRIGTLFVNPGGPGGSGVDVVRDSLRYVASNTVVAAFDIVGFDPRGIGASTAVGCVVDADLDD</sequence>
<dbReference type="SUPFAM" id="SSF53474">
    <property type="entry name" value="alpha/beta-Hydrolases"/>
    <property type="match status" value="1"/>
</dbReference>
<proteinExistence type="predicted"/>
<organism evidence="1 2">
    <name type="scientific">Leifsonia stereocauli</name>
    <dbReference type="NCBI Taxonomy" id="3134136"/>
    <lineage>
        <taxon>Bacteria</taxon>
        <taxon>Bacillati</taxon>
        <taxon>Actinomycetota</taxon>
        <taxon>Actinomycetes</taxon>
        <taxon>Micrococcales</taxon>
        <taxon>Microbacteriaceae</taxon>
        <taxon>Leifsonia</taxon>
    </lineage>
</organism>
<name>A0ABU9W9X3_9MICO</name>
<evidence type="ECO:0000313" key="1">
    <source>
        <dbReference type="EMBL" id="MEN1947659.1"/>
    </source>
</evidence>